<evidence type="ECO:0008006" key="2">
    <source>
        <dbReference type="Google" id="ProtNLM"/>
    </source>
</evidence>
<protein>
    <recommendedName>
        <fullName evidence="2">Cadherin domain-containing protein</fullName>
    </recommendedName>
</protein>
<reference evidence="1" key="1">
    <citation type="submission" date="2018-05" db="EMBL/GenBank/DDBJ databases">
        <authorList>
            <person name="Lanie J.A."/>
            <person name="Ng W.-L."/>
            <person name="Kazmierczak K.M."/>
            <person name="Andrzejewski T.M."/>
            <person name="Davidsen T.M."/>
            <person name="Wayne K.J."/>
            <person name="Tettelin H."/>
            <person name="Glass J.I."/>
            <person name="Rusch D."/>
            <person name="Podicherti R."/>
            <person name="Tsui H.-C.T."/>
            <person name="Winkler M.E."/>
        </authorList>
    </citation>
    <scope>NUCLEOTIDE SEQUENCE</scope>
</reference>
<proteinExistence type="predicted"/>
<dbReference type="EMBL" id="UINC01083962">
    <property type="protein sequence ID" value="SVC30165.1"/>
    <property type="molecule type" value="Genomic_DNA"/>
</dbReference>
<name>A0A382L2Z6_9ZZZZ</name>
<feature type="non-terminal residue" evidence="1">
    <location>
        <position position="1"/>
    </location>
</feature>
<dbReference type="AlphaFoldDB" id="A0A382L2Z6"/>
<sequence length="409" mass="44184">GDLGIEVISSPSWISSISSKIETIDGVEGKILVEGRPKNEDVTKEGESDKLIIKITEGSSFAIATYNIIVVNTDDKVTINMLDTPFIGVEGDEYKATFKIVDIDSEDTVKTGTLKVYVDNAQDWLTGVYNEDSKEYIVTGTIGTELAVGATQSVEIKVEVEDRTEVKVVEKYKVEITGVNDLPVITGLKESYVLVEERESIITFNVSDKDSVSNLTVTVNYTDRTKLDVKVSKKIGSEGVYELRGTGEKDVTGNFGVIVVVTDEDDSTVEVSTTLKIENENDEPTIGSIPAISQELGIGVSQSLEIADVETSYDALDVSVESEVPSFSIETVDGIYTVIGRADLAVGSYEITVNVSDGDITASETTIINIEEILVAPVFVEPEKELVATEDEILSFSIVVTDNKVGDLG</sequence>
<gene>
    <name evidence="1" type="ORF">METZ01_LOCUS283019</name>
</gene>
<accession>A0A382L2Z6</accession>
<organism evidence="1">
    <name type="scientific">marine metagenome</name>
    <dbReference type="NCBI Taxonomy" id="408172"/>
    <lineage>
        <taxon>unclassified sequences</taxon>
        <taxon>metagenomes</taxon>
        <taxon>ecological metagenomes</taxon>
    </lineage>
</organism>
<feature type="non-terminal residue" evidence="1">
    <location>
        <position position="409"/>
    </location>
</feature>
<evidence type="ECO:0000313" key="1">
    <source>
        <dbReference type="EMBL" id="SVC30165.1"/>
    </source>
</evidence>